<evidence type="ECO:0000259" key="8">
    <source>
        <dbReference type="Pfam" id="PF02824"/>
    </source>
</evidence>
<dbReference type="InterPro" id="IPR012675">
    <property type="entry name" value="Beta-grasp_dom_sf"/>
</dbReference>
<dbReference type="Pfam" id="PF02824">
    <property type="entry name" value="TGS"/>
    <property type="match status" value="1"/>
</dbReference>
<dbReference type="FunFam" id="3.30.980.10:FF:000006">
    <property type="entry name" value="39S ribosomal protein L39, mitochondrial"/>
    <property type="match status" value="1"/>
</dbReference>
<dbReference type="Proteomes" id="UP001367676">
    <property type="component" value="Unassembled WGS sequence"/>
</dbReference>
<dbReference type="GO" id="GO:0005739">
    <property type="term" value="C:mitochondrion"/>
    <property type="evidence" value="ECO:0007669"/>
    <property type="project" value="UniProtKB-SubCell"/>
</dbReference>
<comment type="subcellular location">
    <subcellularLocation>
        <location evidence="1">Mitochondrion</location>
    </subcellularLocation>
</comment>
<reference evidence="9 10" key="1">
    <citation type="submission" date="2024-03" db="EMBL/GenBank/DDBJ databases">
        <title>Adaptation during the transition from Ophiocordyceps entomopathogen to insect associate is accompanied by gene loss and intensified selection.</title>
        <authorList>
            <person name="Ward C.M."/>
            <person name="Onetto C.A."/>
            <person name="Borneman A.R."/>
        </authorList>
    </citation>
    <scope>NUCLEOTIDE SEQUENCE [LARGE SCALE GENOMIC DNA]</scope>
    <source>
        <strain evidence="9">AWRI1</strain>
        <tissue evidence="9">Single Adult Female</tissue>
    </source>
</reference>
<gene>
    <name evidence="9" type="ORF">V9T40_005382</name>
</gene>
<evidence type="ECO:0000256" key="7">
    <source>
        <dbReference type="ARBA" id="ARBA00075914"/>
    </source>
</evidence>
<dbReference type="SUPFAM" id="SSF55186">
    <property type="entry name" value="ThrRS/AlaRS common domain"/>
    <property type="match status" value="1"/>
</dbReference>
<name>A0AAN9TEK1_9HEMI</name>
<comment type="similarity">
    <text evidence="5">Belongs to the mitochondrion-specific ribosomal protein mL39 family.</text>
</comment>
<feature type="domain" description="TGS" evidence="8">
    <location>
        <begin position="95"/>
        <end position="149"/>
    </location>
</feature>
<dbReference type="GO" id="GO:0000166">
    <property type="term" value="F:nucleotide binding"/>
    <property type="evidence" value="ECO:0007669"/>
    <property type="project" value="InterPro"/>
</dbReference>
<evidence type="ECO:0000256" key="5">
    <source>
        <dbReference type="ARBA" id="ARBA00061231"/>
    </source>
</evidence>
<dbReference type="InterPro" id="IPR018163">
    <property type="entry name" value="Thr/Ala-tRNA-synth_IIc_edit"/>
</dbReference>
<evidence type="ECO:0000313" key="10">
    <source>
        <dbReference type="Proteomes" id="UP001367676"/>
    </source>
</evidence>
<proteinExistence type="inferred from homology"/>
<dbReference type="GO" id="GO:0003723">
    <property type="term" value="F:RNA binding"/>
    <property type="evidence" value="ECO:0007669"/>
    <property type="project" value="TreeGrafter"/>
</dbReference>
<organism evidence="9 10">
    <name type="scientific">Parthenolecanium corni</name>
    <dbReference type="NCBI Taxonomy" id="536013"/>
    <lineage>
        <taxon>Eukaryota</taxon>
        <taxon>Metazoa</taxon>
        <taxon>Ecdysozoa</taxon>
        <taxon>Arthropoda</taxon>
        <taxon>Hexapoda</taxon>
        <taxon>Insecta</taxon>
        <taxon>Pterygota</taxon>
        <taxon>Neoptera</taxon>
        <taxon>Paraneoptera</taxon>
        <taxon>Hemiptera</taxon>
        <taxon>Sternorrhyncha</taxon>
        <taxon>Coccoidea</taxon>
        <taxon>Coccidae</taxon>
        <taxon>Parthenolecanium</taxon>
    </lineage>
</organism>
<dbReference type="Gene3D" id="3.10.20.30">
    <property type="match status" value="1"/>
</dbReference>
<evidence type="ECO:0000313" key="9">
    <source>
        <dbReference type="EMBL" id="KAK7588137.1"/>
    </source>
</evidence>
<keyword evidence="4" id="KW-0687">Ribonucleoprotein</keyword>
<evidence type="ECO:0000256" key="3">
    <source>
        <dbReference type="ARBA" id="ARBA00023128"/>
    </source>
</evidence>
<dbReference type="Gene3D" id="3.30.980.10">
    <property type="entry name" value="Threonyl-trna Synthetase, Chain A, domain 2"/>
    <property type="match status" value="1"/>
</dbReference>
<dbReference type="EMBL" id="JBBCAQ010000023">
    <property type="protein sequence ID" value="KAK7588137.1"/>
    <property type="molecule type" value="Genomic_DNA"/>
</dbReference>
<evidence type="ECO:0000256" key="4">
    <source>
        <dbReference type="ARBA" id="ARBA00023274"/>
    </source>
</evidence>
<keyword evidence="3" id="KW-0496">Mitochondrion</keyword>
<dbReference type="GO" id="GO:0005840">
    <property type="term" value="C:ribosome"/>
    <property type="evidence" value="ECO:0007669"/>
    <property type="project" value="UniProtKB-KW"/>
</dbReference>
<keyword evidence="2" id="KW-0689">Ribosomal protein</keyword>
<dbReference type="PANTHER" id="PTHR42753">
    <property type="entry name" value="MITOCHONDRIAL RIBOSOME PROTEIN L39/PROLYL-TRNA LIGASE FAMILY MEMBER"/>
    <property type="match status" value="1"/>
</dbReference>
<evidence type="ECO:0000256" key="6">
    <source>
        <dbReference type="ARBA" id="ARBA00071662"/>
    </source>
</evidence>
<comment type="caution">
    <text evidence="9">The sequence shown here is derived from an EMBL/GenBank/DDBJ whole genome shotgun (WGS) entry which is preliminary data.</text>
</comment>
<dbReference type="AlphaFoldDB" id="A0AAN9TEK1"/>
<sequence>MTRQNILTTSQRSVRLSLNNLKIIMEAIKSTFKLYNRNHRGRSCSTQSQDGKVVENPKAARIKLQNDLFNAERLRQEKNVGRIEKITVQYKGQPKDLDLVMNKNLSTPYNCAQHMFEMLVRRSALALVDGEKLWDMHRPLEDNCELQLLHFQDDNPAPVNKAFWRTCSLMLGAVVSSAFKDTIEVILHSFPRPNVRSGSFVYDVEIPSLSSWTPSEKELRVLSAEMVKLSSKNYPLERLAVDEEIASRIFQHNKYKLEQIPAMVEQSPDKSVILYRIGEHIDISRGPVVGNVNFLGRCTITAAHKLKHDSKNFYRFQGVSLPKGIMLNHFAYSVLESRAQKLNKGLLPWQYEDVFQPELQSIEATS</sequence>
<dbReference type="CDD" id="cd01667">
    <property type="entry name" value="TGS_ThrRS"/>
    <property type="match status" value="1"/>
</dbReference>
<evidence type="ECO:0000256" key="2">
    <source>
        <dbReference type="ARBA" id="ARBA00022980"/>
    </source>
</evidence>
<dbReference type="InterPro" id="IPR004095">
    <property type="entry name" value="TGS"/>
</dbReference>
<dbReference type="InterPro" id="IPR050062">
    <property type="entry name" value="Pro-tRNA_synthetase"/>
</dbReference>
<protein>
    <recommendedName>
        <fullName evidence="6">Large ribosomal subunit protein mL39</fullName>
    </recommendedName>
    <alternativeName>
        <fullName evidence="7">39S ribosomal protein L39, mitochondrial</fullName>
    </alternativeName>
</protein>
<dbReference type="PANTHER" id="PTHR42753:SF9">
    <property type="entry name" value="LARGE RIBOSOMAL SUBUNIT PROTEIN ML39"/>
    <property type="match status" value="1"/>
</dbReference>
<dbReference type="GO" id="GO:1990904">
    <property type="term" value="C:ribonucleoprotein complex"/>
    <property type="evidence" value="ECO:0007669"/>
    <property type="project" value="UniProtKB-KW"/>
</dbReference>
<evidence type="ECO:0000256" key="1">
    <source>
        <dbReference type="ARBA" id="ARBA00004173"/>
    </source>
</evidence>
<accession>A0AAN9TEK1</accession>
<keyword evidence="10" id="KW-1185">Reference proteome</keyword>